<dbReference type="Proteomes" id="UP000464178">
    <property type="component" value="Chromosome"/>
</dbReference>
<gene>
    <name evidence="1" type="ORF">SOIL9_26440</name>
</gene>
<keyword evidence="2" id="KW-1185">Reference proteome</keyword>
<name>A0A6P2D6L7_9BACT</name>
<evidence type="ECO:0000313" key="2">
    <source>
        <dbReference type="Proteomes" id="UP000464178"/>
    </source>
</evidence>
<proteinExistence type="predicted"/>
<reference evidence="1 2" key="1">
    <citation type="submission" date="2019-05" db="EMBL/GenBank/DDBJ databases">
        <authorList>
            <consortium name="Science for Life Laboratories"/>
        </authorList>
    </citation>
    <scope>NUCLEOTIDE SEQUENCE [LARGE SCALE GENOMIC DNA]</scope>
    <source>
        <strain evidence="1">Soil9</strain>
    </source>
</reference>
<dbReference type="EMBL" id="LR593886">
    <property type="protein sequence ID" value="VTR95070.1"/>
    <property type="molecule type" value="Genomic_DNA"/>
</dbReference>
<sequence>MRGLADTRLAIERVLIDQMATQNGCFTLSTATSNGRITKLFVLRAEERPTLPPRLVAKRVHSVRMQSSKNLQFLCSGIAANEDTHSIVATKN</sequence>
<dbReference type="KEGG" id="gms:SOIL9_26440"/>
<dbReference type="AlphaFoldDB" id="A0A6P2D6L7"/>
<protein>
    <submittedName>
        <fullName evidence="1">Uncharacterized protein</fullName>
    </submittedName>
</protein>
<evidence type="ECO:0000313" key="1">
    <source>
        <dbReference type="EMBL" id="VTR95070.1"/>
    </source>
</evidence>
<accession>A0A6P2D6L7</accession>
<organism evidence="1 2">
    <name type="scientific">Gemmata massiliana</name>
    <dbReference type="NCBI Taxonomy" id="1210884"/>
    <lineage>
        <taxon>Bacteria</taxon>
        <taxon>Pseudomonadati</taxon>
        <taxon>Planctomycetota</taxon>
        <taxon>Planctomycetia</taxon>
        <taxon>Gemmatales</taxon>
        <taxon>Gemmataceae</taxon>
        <taxon>Gemmata</taxon>
    </lineage>
</organism>